<dbReference type="GeneID" id="101863312"/>
<dbReference type="InterPro" id="IPR013877">
    <property type="entry name" value="YAP-bd/ALF4/Glomulin"/>
</dbReference>
<reference evidence="3" key="1">
    <citation type="submission" date="2025-08" db="UniProtKB">
        <authorList>
            <consortium name="RefSeq"/>
        </authorList>
    </citation>
    <scope>IDENTIFICATION</scope>
</reference>
<accession>A0ABM1VTF9</accession>
<name>A0ABM1VTF9_APLCA</name>
<dbReference type="PANTHER" id="PTHR15430:SF1">
    <property type="entry name" value="GLOMULIN"/>
    <property type="match status" value="1"/>
</dbReference>
<feature type="region of interest" description="Disordered" evidence="1">
    <location>
        <begin position="591"/>
        <end position="613"/>
    </location>
</feature>
<dbReference type="Pfam" id="PF08568">
    <property type="entry name" value="Kinetochor_Ybp2"/>
    <property type="match status" value="1"/>
</dbReference>
<gene>
    <name evidence="3" type="primary">LOC101863312</name>
</gene>
<sequence length="655" mass="74149">MWAPDSGAVELPLLERISDPEELLAQVVECLQAKDAHGLKTYILEHKFKDQSVFWELILKIGNCVHAVNSENNPAFFDVCNRCLVYLVKVGNPKETLLAILEQMDSFIDDIAFKSFLPLIQMSLLKIPSKLFHSLDIALETVSAHLTRLPPPENVQLEGDEVKVFHMDKTVVRLVDILQAYLDFLEPFVKGIDLTRDRSSEPLMQQAAVLKRHLAHVFDHPLYYLVLTHDQESSRVKSDSRLCVEQAMSLFAHLETDFYRFLRNVGLDSFENSCRDGLKDLLSKDTDSFVEEEHDNEENERRAKSLENNTSKSTKDIVENWDFKLSVTHTAQACIAYLIHSEHLGIDKFPAVFSHQHLLEFHLSYLTLLLENTTYPVNMKGLLLTDSLVKLISKSSIVSDSLDNPGYLSVINDLIIVMIKCPVKDHRVLATKLFPLLISKFDAAGRYKIYVSILSSCSHSGIKGFLITLMKNDIAEHLRFLKQRESSSIDEPIDAVGDSAREMQQFYEGKRLRKLLLLALSLPESETSDMLENSDQIISGLNLLRFLVLADPASANLTKFWDYMSVIEKQFIEPLRRGLDLSRAHYKLEQDNVSQGRAKPEGAKEGPEVSVSVGGMNVPAMEKKEKLQLIGKALNTHDIMLGLLARVSELMDQSK</sequence>
<feature type="compositionally biased region" description="Acidic residues" evidence="1">
    <location>
        <begin position="289"/>
        <end position="298"/>
    </location>
</feature>
<evidence type="ECO:0000313" key="3">
    <source>
        <dbReference type="RefSeq" id="XP_035825701.1"/>
    </source>
</evidence>
<feature type="region of interest" description="Disordered" evidence="1">
    <location>
        <begin position="289"/>
        <end position="309"/>
    </location>
</feature>
<keyword evidence="2" id="KW-1185">Reference proteome</keyword>
<feature type="compositionally biased region" description="Basic and acidic residues" evidence="1">
    <location>
        <begin position="598"/>
        <end position="607"/>
    </location>
</feature>
<evidence type="ECO:0000313" key="2">
    <source>
        <dbReference type="Proteomes" id="UP000694888"/>
    </source>
</evidence>
<organism evidence="2 3">
    <name type="scientific">Aplysia californica</name>
    <name type="common">California sea hare</name>
    <dbReference type="NCBI Taxonomy" id="6500"/>
    <lineage>
        <taxon>Eukaryota</taxon>
        <taxon>Metazoa</taxon>
        <taxon>Spiralia</taxon>
        <taxon>Lophotrochozoa</taxon>
        <taxon>Mollusca</taxon>
        <taxon>Gastropoda</taxon>
        <taxon>Heterobranchia</taxon>
        <taxon>Euthyneura</taxon>
        <taxon>Tectipleura</taxon>
        <taxon>Aplysiida</taxon>
        <taxon>Aplysioidea</taxon>
        <taxon>Aplysiidae</taxon>
        <taxon>Aplysia</taxon>
    </lineage>
</organism>
<proteinExistence type="predicted"/>
<dbReference type="RefSeq" id="XP_035825701.1">
    <property type="nucleotide sequence ID" value="XM_035969808.1"/>
</dbReference>
<dbReference type="PANTHER" id="PTHR15430">
    <property type="entry name" value="GLOMULIN"/>
    <property type="match status" value="1"/>
</dbReference>
<evidence type="ECO:0000256" key="1">
    <source>
        <dbReference type="SAM" id="MobiDB-lite"/>
    </source>
</evidence>
<dbReference type="Proteomes" id="UP000694888">
    <property type="component" value="Unplaced"/>
</dbReference>
<protein>
    <submittedName>
        <fullName evidence="3">Glomulin isoform X1</fullName>
    </submittedName>
</protein>
<dbReference type="InterPro" id="IPR019516">
    <property type="entry name" value="Glomulin/ALF4"/>
</dbReference>